<dbReference type="PRINTS" id="PR00455">
    <property type="entry name" value="HTHTETR"/>
</dbReference>
<protein>
    <submittedName>
        <fullName evidence="7">Helix-turn-helix domain-containing protein</fullName>
    </submittedName>
</protein>
<dbReference type="InterPro" id="IPR050109">
    <property type="entry name" value="HTH-type_TetR-like_transc_reg"/>
</dbReference>
<dbReference type="RefSeq" id="WP_354641790.1">
    <property type="nucleotide sequence ID" value="NZ_CP159872.1"/>
</dbReference>
<feature type="domain" description="HTH tetR-type" evidence="6">
    <location>
        <begin position="101"/>
        <end position="160"/>
    </location>
</feature>
<dbReference type="SUPFAM" id="SSF46689">
    <property type="entry name" value="Homeodomain-like"/>
    <property type="match status" value="1"/>
</dbReference>
<dbReference type="Gene3D" id="1.10.357.10">
    <property type="entry name" value="Tetracycline Repressor, domain 2"/>
    <property type="match status" value="1"/>
</dbReference>
<dbReference type="GO" id="GO:0003700">
    <property type="term" value="F:DNA-binding transcription factor activity"/>
    <property type="evidence" value="ECO:0007669"/>
    <property type="project" value="TreeGrafter"/>
</dbReference>
<dbReference type="KEGG" id="kcm:ABWK59_19010"/>
<evidence type="ECO:0000313" key="7">
    <source>
        <dbReference type="EMBL" id="XCM80856.1"/>
    </source>
</evidence>
<dbReference type="PROSITE" id="PS50977">
    <property type="entry name" value="HTH_TETR_2"/>
    <property type="match status" value="1"/>
</dbReference>
<dbReference type="InterPro" id="IPR036271">
    <property type="entry name" value="Tet_transcr_reg_TetR-rel_C_sf"/>
</dbReference>
<keyword evidence="1" id="KW-0805">Transcription regulation</keyword>
<dbReference type="EMBL" id="CP159872">
    <property type="protein sequence ID" value="XCM80856.1"/>
    <property type="molecule type" value="Genomic_DNA"/>
</dbReference>
<evidence type="ECO:0000256" key="1">
    <source>
        <dbReference type="ARBA" id="ARBA00023015"/>
    </source>
</evidence>
<proteinExistence type="predicted"/>
<reference evidence="7" key="1">
    <citation type="submission" date="2024-06" db="EMBL/GenBank/DDBJ databases">
        <title>The genome sequences of Kitasatospora sp. strain HUAS MG31.</title>
        <authorList>
            <person name="Mo P."/>
        </authorList>
    </citation>
    <scope>NUCLEOTIDE SEQUENCE</scope>
    <source>
        <strain evidence="7">HUAS MG31</strain>
    </source>
</reference>
<accession>A0AAU8K047</accession>
<evidence type="ECO:0000256" key="4">
    <source>
        <dbReference type="PROSITE-ProRule" id="PRU00335"/>
    </source>
</evidence>
<keyword evidence="3" id="KW-0804">Transcription</keyword>
<dbReference type="GO" id="GO:0000976">
    <property type="term" value="F:transcription cis-regulatory region binding"/>
    <property type="evidence" value="ECO:0007669"/>
    <property type="project" value="TreeGrafter"/>
</dbReference>
<keyword evidence="2 4" id="KW-0238">DNA-binding</keyword>
<dbReference type="PANTHER" id="PTHR30055">
    <property type="entry name" value="HTH-TYPE TRANSCRIPTIONAL REGULATOR RUTR"/>
    <property type="match status" value="1"/>
</dbReference>
<evidence type="ECO:0000256" key="3">
    <source>
        <dbReference type="ARBA" id="ARBA00023163"/>
    </source>
</evidence>
<dbReference type="InterPro" id="IPR001647">
    <property type="entry name" value="HTH_TetR"/>
</dbReference>
<feature type="DNA-binding region" description="H-T-H motif" evidence="4">
    <location>
        <begin position="123"/>
        <end position="142"/>
    </location>
</feature>
<name>A0AAU8K047_9ACTN</name>
<gene>
    <name evidence="7" type="ORF">ABWK59_19010</name>
</gene>
<dbReference type="Pfam" id="PF00440">
    <property type="entry name" value="TetR_N"/>
    <property type="match status" value="1"/>
</dbReference>
<evidence type="ECO:0000259" key="6">
    <source>
        <dbReference type="PROSITE" id="PS50977"/>
    </source>
</evidence>
<organism evidence="7">
    <name type="scientific">Kitasatospora camelliae</name>
    <dbReference type="NCBI Taxonomy" id="3156397"/>
    <lineage>
        <taxon>Bacteria</taxon>
        <taxon>Bacillati</taxon>
        <taxon>Actinomycetota</taxon>
        <taxon>Actinomycetes</taxon>
        <taxon>Kitasatosporales</taxon>
        <taxon>Streptomycetaceae</taxon>
        <taxon>Kitasatospora</taxon>
    </lineage>
</organism>
<sequence length="331" mass="34905">MTDQEFTVERLLPAVGQVPEQRMPFDPGVFAPEVPGVASFGAGSLGAGSLGAGSFGTGAPERGLPERGLSERAVPVRAQAGMERPSGGGRAAGARLRVDARRNLESVLKAARQVFGELGYDAPMEEVARRAGVGVGTVYRRFPSKEVLVQRIAAEEVAWLTARARDSLYGGDGPWEALSGFLARAVSSGAGRLLPPEAFRYAEEIGRVPEQRVAGNRVFETPGAEGEQSLDADPRLLLDLLAALVARAGAAGELRPGVTVSDVVLVLTAAVPVHAGAALTAGGRDARDGRDVRDARDRRESREARDVREVAEGDAPGDRLLRILLHGLRAR</sequence>
<dbReference type="PANTHER" id="PTHR30055:SF234">
    <property type="entry name" value="HTH-TYPE TRANSCRIPTIONAL REGULATOR BETI"/>
    <property type="match status" value="1"/>
</dbReference>
<dbReference type="AlphaFoldDB" id="A0AAU8K047"/>
<feature type="region of interest" description="Disordered" evidence="5">
    <location>
        <begin position="282"/>
        <end position="311"/>
    </location>
</feature>
<dbReference type="InterPro" id="IPR009057">
    <property type="entry name" value="Homeodomain-like_sf"/>
</dbReference>
<evidence type="ECO:0000256" key="2">
    <source>
        <dbReference type="ARBA" id="ARBA00023125"/>
    </source>
</evidence>
<dbReference type="SUPFAM" id="SSF48498">
    <property type="entry name" value="Tetracyclin repressor-like, C-terminal domain"/>
    <property type="match status" value="1"/>
</dbReference>
<evidence type="ECO:0000256" key="5">
    <source>
        <dbReference type="SAM" id="MobiDB-lite"/>
    </source>
</evidence>
<feature type="compositionally biased region" description="Basic and acidic residues" evidence="5">
    <location>
        <begin position="284"/>
        <end position="311"/>
    </location>
</feature>